<keyword evidence="11" id="KW-1185">Reference proteome</keyword>
<dbReference type="Pfam" id="PF00593">
    <property type="entry name" value="TonB_dep_Rec_b-barrel"/>
    <property type="match status" value="1"/>
</dbReference>
<dbReference type="InterPro" id="IPR037066">
    <property type="entry name" value="Plug_dom_sf"/>
</dbReference>
<dbReference type="Pfam" id="PF07715">
    <property type="entry name" value="Plug"/>
    <property type="match status" value="1"/>
</dbReference>
<dbReference type="EMBL" id="BMWV01000032">
    <property type="protein sequence ID" value="GGY70587.1"/>
    <property type="molecule type" value="Genomic_DNA"/>
</dbReference>
<dbReference type="PANTHER" id="PTHR40980:SF3">
    <property type="entry name" value="TONB-DEPENDENT RECEPTOR-LIKE BETA-BARREL DOMAIN-CONTAINING PROTEIN"/>
    <property type="match status" value="1"/>
</dbReference>
<protein>
    <submittedName>
        <fullName evidence="9">TonB-dependent receptor</fullName>
    </submittedName>
</protein>
<reference evidence="10 11" key="2">
    <citation type="submission" date="2019-02" db="EMBL/GenBank/DDBJ databases">
        <title>Draft Genome Sequences of Six Type Strains of the Genus Massilia.</title>
        <authorList>
            <person name="Miess H."/>
            <person name="Frediansyhah A."/>
            <person name="Gross H."/>
        </authorList>
    </citation>
    <scope>NUCLEOTIDE SEQUENCE [LARGE SCALE GENOMIC DNA]</scope>
    <source>
        <strain evidence="10 11">DSM 17472</strain>
    </source>
</reference>
<reference evidence="9" key="1">
    <citation type="journal article" date="2014" name="Int. J. Syst. Evol. Microbiol.">
        <title>Complete genome sequence of Corynebacterium casei LMG S-19264T (=DSM 44701T), isolated from a smear-ripened cheese.</title>
        <authorList>
            <consortium name="US DOE Joint Genome Institute (JGI-PGF)"/>
            <person name="Walter F."/>
            <person name="Albersmeier A."/>
            <person name="Kalinowski J."/>
            <person name="Ruckert C."/>
        </authorList>
    </citation>
    <scope>NUCLEOTIDE SEQUENCE</scope>
    <source>
        <strain evidence="9">KCTC 12343</strain>
    </source>
</reference>
<dbReference type="EMBL" id="CP036401">
    <property type="protein sequence ID" value="QBI02953.1"/>
    <property type="molecule type" value="Genomic_DNA"/>
</dbReference>
<evidence type="ECO:0000313" key="12">
    <source>
        <dbReference type="Proteomes" id="UP000628442"/>
    </source>
</evidence>
<evidence type="ECO:0000256" key="3">
    <source>
        <dbReference type="ARBA" id="ARBA00023136"/>
    </source>
</evidence>
<dbReference type="SUPFAM" id="SSF56935">
    <property type="entry name" value="Porins"/>
    <property type="match status" value="1"/>
</dbReference>
<dbReference type="Gene3D" id="2.40.170.20">
    <property type="entry name" value="TonB-dependent receptor, beta-barrel domain"/>
    <property type="match status" value="1"/>
</dbReference>
<dbReference type="OrthoDB" id="5476657at2"/>
<feature type="chain" id="PRO_5044601860" evidence="6">
    <location>
        <begin position="25"/>
        <end position="1001"/>
    </location>
</feature>
<proteinExistence type="inferred from homology"/>
<evidence type="ECO:0000313" key="10">
    <source>
        <dbReference type="EMBL" id="QBI02953.1"/>
    </source>
</evidence>
<keyword evidence="4" id="KW-0998">Cell outer membrane</keyword>
<keyword evidence="9" id="KW-0675">Receptor</keyword>
<gene>
    <name evidence="9" type="primary">fhuA</name>
    <name evidence="10" type="ORF">EYF70_20440</name>
    <name evidence="9" type="ORF">GCM10007387_60570</name>
</gene>
<dbReference type="InterPro" id="IPR036942">
    <property type="entry name" value="Beta-barrel_TonB_sf"/>
</dbReference>
<evidence type="ECO:0000256" key="5">
    <source>
        <dbReference type="RuleBase" id="RU003357"/>
    </source>
</evidence>
<reference evidence="9" key="3">
    <citation type="submission" date="2022-12" db="EMBL/GenBank/DDBJ databases">
        <authorList>
            <person name="Sun Q."/>
            <person name="Kim S."/>
        </authorList>
    </citation>
    <scope>NUCLEOTIDE SEQUENCE</scope>
    <source>
        <strain evidence="9">KCTC 12343</strain>
    </source>
</reference>
<dbReference type="Proteomes" id="UP000292307">
    <property type="component" value="Chromosome"/>
</dbReference>
<dbReference type="InterPro" id="IPR000531">
    <property type="entry name" value="Beta-barrel_TonB"/>
</dbReference>
<dbReference type="InterPro" id="IPR012910">
    <property type="entry name" value="Plug_dom"/>
</dbReference>
<dbReference type="NCBIfam" id="TIGR01782">
    <property type="entry name" value="TonB-Xanth-Caul"/>
    <property type="match status" value="1"/>
</dbReference>
<sequence length="1001" mass="110319">MKTIEKTAIAVAAAQFAMLCCAPAAGQEAAAGTETATVVVTGQRAALQSAQKIKQDADEIVDSIVADDIGKLPDRSVTEVLQRVVGVTMDRAMQGDPQRFAIEGSAIAIRGLTYVRSELNGRESFSANGGRSLNFEDVPPELMAGVDVYKNPSAEQIEGGISGLVNLRTAMPFDQAGFRGAVSVQATHSRLYGGKAQPSYSLLLSNRWKTGLGEFGALVDLAHSKSNTRTDNFVIDPLYPHDEIEPGRTVWVPKAAMWRSMEYQRERKGKYAAFQWRPNRQLSTSLTYFRSDYEMTWSEAAMLMQHTTPFDIKVANGVYDAAGAFVSGILSDPKAGGINVNPDRQVYDRNSDTTDIAFNAQWRVSPAWTIEADVQRVRANTAGFASDVATGVQLPSQHLDLSGKLPVIHFTDDDRKYLANPANYYWAYTMEHLDRSHGENDALKLDAVHTFDHPVLRDVRFGVRAAERESRTQDTGYHWEGVTQPWMVGWQIPHVARLNDPRFAAPYSVNSYPNFFLGDATVPGVIFPDTSLARGFPGTYQKLHDFHQILCEEQRIAQGWGGCAPWQGKSLTDKPEDTNLVTEKTKSFYTQLRFGFDQWRFPVDGSLGVRYVKTDLKASGYTVFTPSVPSGSDGGPVTGVPIPDIPAYAAHQNYENSYSKLLPTLNLRLKASDKLQFRLALGRAMARPDFSKMQGRTTLTQNITSTTDAETGVVRVTNVDLSGTASGNPMLRPTTANQIDVTAEYYFAPGNSITLAVFNKRLKDIVVDQMSTYNLPDASGKMHAFGVTSPVNGAKGTARGFEIAYQQYFDFLPAWARGLGVQSSFTFVDSKRKLYNPVFSAWCQGSDSVSNLNMYINGCDTDARSFGNLPLTGLSRRTVNLALMFDQGPVSARLAYNWRSRSLQGLSVYGARGFDAKDTNPASSTFGATNLGWGLPLWSAGYGQLDGSFFYKLTDNLSLGIEAQNLTNTIFKQEVTQHVGQQRHAWFVTGPRYTAQMRYSF</sequence>
<evidence type="ECO:0000256" key="6">
    <source>
        <dbReference type="SAM" id="SignalP"/>
    </source>
</evidence>
<evidence type="ECO:0000256" key="4">
    <source>
        <dbReference type="ARBA" id="ARBA00023237"/>
    </source>
</evidence>
<organism evidence="9 12">
    <name type="scientific">Pseudoduganella albidiflava</name>
    <dbReference type="NCBI Taxonomy" id="321983"/>
    <lineage>
        <taxon>Bacteria</taxon>
        <taxon>Pseudomonadati</taxon>
        <taxon>Pseudomonadota</taxon>
        <taxon>Betaproteobacteria</taxon>
        <taxon>Burkholderiales</taxon>
        <taxon>Oxalobacteraceae</taxon>
        <taxon>Telluria group</taxon>
        <taxon>Pseudoduganella</taxon>
    </lineage>
</organism>
<evidence type="ECO:0000256" key="2">
    <source>
        <dbReference type="ARBA" id="ARBA00009810"/>
    </source>
</evidence>
<evidence type="ECO:0000259" key="7">
    <source>
        <dbReference type="Pfam" id="PF00593"/>
    </source>
</evidence>
<keyword evidence="6" id="KW-0732">Signal</keyword>
<dbReference type="PANTHER" id="PTHR40980">
    <property type="entry name" value="PLUG DOMAIN-CONTAINING PROTEIN"/>
    <property type="match status" value="1"/>
</dbReference>
<dbReference type="RefSeq" id="WP_131147062.1">
    <property type="nucleotide sequence ID" value="NZ_BMWV01000032.1"/>
</dbReference>
<comment type="subcellular location">
    <subcellularLocation>
        <location evidence="1 5">Cell outer membrane</location>
    </subcellularLocation>
</comment>
<evidence type="ECO:0000256" key="1">
    <source>
        <dbReference type="ARBA" id="ARBA00004442"/>
    </source>
</evidence>
<dbReference type="AlphaFoldDB" id="A0A411X1W3"/>
<feature type="signal peptide" evidence="6">
    <location>
        <begin position="1"/>
        <end position="24"/>
    </location>
</feature>
<dbReference type="Gene3D" id="2.170.130.10">
    <property type="entry name" value="TonB-dependent receptor, plug domain"/>
    <property type="match status" value="1"/>
</dbReference>
<evidence type="ECO:0000313" key="11">
    <source>
        <dbReference type="Proteomes" id="UP000292307"/>
    </source>
</evidence>
<feature type="domain" description="TonB-dependent receptor-like beta-barrel" evidence="7">
    <location>
        <begin position="420"/>
        <end position="966"/>
    </location>
</feature>
<dbReference type="InterPro" id="IPR010104">
    <property type="entry name" value="TonB_rcpt_bac"/>
</dbReference>
<keyword evidence="3 5" id="KW-0472">Membrane</keyword>
<keyword evidence="5" id="KW-0798">TonB box</keyword>
<name>A0A411X1W3_9BURK</name>
<dbReference type="GO" id="GO:0009279">
    <property type="term" value="C:cell outer membrane"/>
    <property type="evidence" value="ECO:0007669"/>
    <property type="project" value="UniProtKB-SubCell"/>
</dbReference>
<evidence type="ECO:0000259" key="8">
    <source>
        <dbReference type="Pfam" id="PF07715"/>
    </source>
</evidence>
<comment type="similarity">
    <text evidence="2 5">Belongs to the TonB-dependent receptor family.</text>
</comment>
<evidence type="ECO:0000313" key="9">
    <source>
        <dbReference type="EMBL" id="GGY70587.1"/>
    </source>
</evidence>
<dbReference type="Proteomes" id="UP000628442">
    <property type="component" value="Unassembled WGS sequence"/>
</dbReference>
<feature type="domain" description="TonB-dependent receptor plug" evidence="8">
    <location>
        <begin position="54"/>
        <end position="160"/>
    </location>
</feature>
<accession>A0A411X1W3</accession>